<evidence type="ECO:0000256" key="1">
    <source>
        <dbReference type="SAM" id="MobiDB-lite"/>
    </source>
</evidence>
<gene>
    <name evidence="2" type="ORF">SCF082_LOCUS39087</name>
</gene>
<reference evidence="2 3" key="1">
    <citation type="submission" date="2024-02" db="EMBL/GenBank/DDBJ databases">
        <authorList>
            <person name="Chen Y."/>
            <person name="Shah S."/>
            <person name="Dougan E. K."/>
            <person name="Thang M."/>
            <person name="Chan C."/>
        </authorList>
    </citation>
    <scope>NUCLEOTIDE SEQUENCE [LARGE SCALE GENOMIC DNA]</scope>
</reference>
<protein>
    <submittedName>
        <fullName evidence="2">Uncharacterized protein</fullName>
    </submittedName>
</protein>
<name>A0ABP0Q1S3_9DINO</name>
<evidence type="ECO:0000313" key="2">
    <source>
        <dbReference type="EMBL" id="CAK9082212.1"/>
    </source>
</evidence>
<feature type="region of interest" description="Disordered" evidence="1">
    <location>
        <begin position="218"/>
        <end position="265"/>
    </location>
</feature>
<feature type="compositionally biased region" description="Polar residues" evidence="1">
    <location>
        <begin position="146"/>
        <end position="156"/>
    </location>
</feature>
<feature type="compositionally biased region" description="Basic and acidic residues" evidence="1">
    <location>
        <begin position="124"/>
        <end position="133"/>
    </location>
</feature>
<accession>A0ABP0Q1S3</accession>
<feature type="region of interest" description="Disordered" evidence="1">
    <location>
        <begin position="124"/>
        <end position="199"/>
    </location>
</feature>
<comment type="caution">
    <text evidence="2">The sequence shown here is derived from an EMBL/GenBank/DDBJ whole genome shotgun (WGS) entry which is preliminary data.</text>
</comment>
<sequence>MSLPFEEQGDLIATIMVQNSQSFFRINLKFEECTLQTEVLEQLCKLLESVAASLEGYGEEESAAYSRAKVTGLRKLKEDVIQAYLGRPKALFGKSPRESKEFYDELESHLNPSLVRPEAPLPKRELYPEEPEGKASMLVSEAETRGQLTWSRQCPDNSRRSARSTSSHSVSFGRNLMTKKSSVRSSRSNESVTSPSMRSQSYTKRFLSFFSRSTRTDMQLEDCRWGRRPDRSVTPVTPMTSSPGSPPSPTPSPHLSGRAPGCMPE</sequence>
<proteinExistence type="predicted"/>
<dbReference type="EMBL" id="CAXAMM010038932">
    <property type="protein sequence ID" value="CAK9082212.1"/>
    <property type="molecule type" value="Genomic_DNA"/>
</dbReference>
<feature type="compositionally biased region" description="Low complexity" evidence="1">
    <location>
        <begin position="178"/>
        <end position="196"/>
    </location>
</feature>
<organism evidence="2 3">
    <name type="scientific">Durusdinium trenchii</name>
    <dbReference type="NCBI Taxonomy" id="1381693"/>
    <lineage>
        <taxon>Eukaryota</taxon>
        <taxon>Sar</taxon>
        <taxon>Alveolata</taxon>
        <taxon>Dinophyceae</taxon>
        <taxon>Suessiales</taxon>
        <taxon>Symbiodiniaceae</taxon>
        <taxon>Durusdinium</taxon>
    </lineage>
</organism>
<feature type="compositionally biased region" description="Basic and acidic residues" evidence="1">
    <location>
        <begin position="221"/>
        <end position="231"/>
    </location>
</feature>
<feature type="compositionally biased region" description="Low complexity" evidence="1">
    <location>
        <begin position="232"/>
        <end position="243"/>
    </location>
</feature>
<keyword evidence="3" id="KW-1185">Reference proteome</keyword>
<dbReference type="Proteomes" id="UP001642464">
    <property type="component" value="Unassembled WGS sequence"/>
</dbReference>
<evidence type="ECO:0000313" key="3">
    <source>
        <dbReference type="Proteomes" id="UP001642464"/>
    </source>
</evidence>